<dbReference type="GO" id="GO:0000172">
    <property type="term" value="C:ribonuclease MRP complex"/>
    <property type="evidence" value="ECO:0007669"/>
    <property type="project" value="InterPro"/>
</dbReference>
<comment type="subcellular location">
    <subcellularLocation>
        <location evidence="1">Cytoplasmic granule</location>
    </subcellularLocation>
    <subcellularLocation>
        <location evidence="2">Nucleus</location>
        <location evidence="2">Nucleolus</location>
    </subcellularLocation>
</comment>
<dbReference type="AlphaFoldDB" id="A0A8J9Y6R3"/>
<dbReference type="InterPro" id="IPR036882">
    <property type="entry name" value="Alba-like_dom_sf"/>
</dbReference>
<dbReference type="OrthoDB" id="416729at2759"/>
<feature type="non-terminal residue" evidence="11">
    <location>
        <position position="142"/>
    </location>
</feature>
<comment type="function">
    <text evidence="8">Component of ribonuclease P, a ribonucleoprotein complex that generates mature tRNA molecules by cleaving their 5'-ends. Also a component of the MRP ribonuclease complex, which cleaves pre-rRNA sequences.</text>
</comment>
<evidence type="ECO:0000313" key="12">
    <source>
        <dbReference type="Proteomes" id="UP000838878"/>
    </source>
</evidence>
<dbReference type="InterPro" id="IPR014612">
    <property type="entry name" value="Pop7/Rpp20"/>
</dbReference>
<sequence>MGDENIVKKKQDQKNTKRVPNKKYALKKRLPARPVDGDNVIYVTKRTHFKAQLDKCCDLLARGEKEIILHGLGAAIQRCCNLALQLEILFAGTCQIEVNTGTVDLVDDLEPLTDDVDFGAQVRHSSSIHIRIFRTALLSANQ</sequence>
<dbReference type="GO" id="GO:0005655">
    <property type="term" value="C:nucleolar ribonuclease P complex"/>
    <property type="evidence" value="ECO:0007669"/>
    <property type="project" value="InterPro"/>
</dbReference>
<keyword evidence="4" id="KW-0963">Cytoplasm</keyword>
<dbReference type="Gene3D" id="3.30.110.20">
    <property type="entry name" value="Alba-like domain"/>
    <property type="match status" value="1"/>
</dbReference>
<keyword evidence="7" id="KW-0539">Nucleus</keyword>
<dbReference type="PANTHER" id="PTHR15314:SF1">
    <property type="entry name" value="RIBONUCLEASE P PROTEIN SUBUNIT P20"/>
    <property type="match status" value="1"/>
</dbReference>
<evidence type="ECO:0000256" key="8">
    <source>
        <dbReference type="ARBA" id="ARBA00053284"/>
    </source>
</evidence>
<evidence type="ECO:0000256" key="10">
    <source>
        <dbReference type="ARBA" id="ARBA00068472"/>
    </source>
</evidence>
<keyword evidence="5" id="KW-0698">rRNA processing</keyword>
<name>A0A8J9Y6R3_9NEOP</name>
<proteinExistence type="inferred from homology"/>
<dbReference type="Proteomes" id="UP000838878">
    <property type="component" value="Chromosome 10"/>
</dbReference>
<evidence type="ECO:0000256" key="3">
    <source>
        <dbReference type="ARBA" id="ARBA00008018"/>
    </source>
</evidence>
<reference evidence="11" key="1">
    <citation type="submission" date="2021-12" db="EMBL/GenBank/DDBJ databases">
        <authorList>
            <person name="Martin H S."/>
        </authorList>
    </citation>
    <scope>NUCLEOTIDE SEQUENCE</scope>
</reference>
<dbReference type="SUPFAM" id="SSF82704">
    <property type="entry name" value="AlbA-like"/>
    <property type="match status" value="1"/>
</dbReference>
<keyword evidence="6" id="KW-0819">tRNA processing</keyword>
<gene>
    <name evidence="11" type="ORF">BINO364_LOCUS2323</name>
</gene>
<keyword evidence="12" id="KW-1185">Reference proteome</keyword>
<dbReference type="PANTHER" id="PTHR15314">
    <property type="entry name" value="RIBONUCLEASE P PROTEIN SUBUNIT P20"/>
    <property type="match status" value="1"/>
</dbReference>
<evidence type="ECO:0000256" key="6">
    <source>
        <dbReference type="ARBA" id="ARBA00022694"/>
    </source>
</evidence>
<evidence type="ECO:0000256" key="5">
    <source>
        <dbReference type="ARBA" id="ARBA00022552"/>
    </source>
</evidence>
<comment type="subunit">
    <text evidence="9">Component of nuclear RNase P and RNase MRP complexes. RNase P consists of a catalytic RNA moiety and 10 different protein chains; POP1, POP4, POP5, POP7, RPP14, RPP21, RPP25, RPP30, RPP38 and RPP40. Within the RNase P complex, POP1, POP7 and RPP25 form the 'finger' subcomplex, POP5, RPP14, RPP40 and homodimeric RPP30 form the 'palm' subcomplex, and RPP21, POP4 and RPP38 form the 'wrist' subcomplex. All subunits of the RNase P complex interact with the catalytic RNA. Several subunits of RNase P are also part of the RNase MRP complex. RNase MRP consists of a catalytic RNA moiety and about 8 protein subunits; POP1, POP7, RPP25, RPP30, RPP38, RPP40 and possibly also POP4 and POP5. Interacts with SMN1. POP7 forms a heterodimer with RPP25 that binds to the P3 stem loop of the catalytic RNA.</text>
</comment>
<dbReference type="GO" id="GO:0006364">
    <property type="term" value="P:rRNA processing"/>
    <property type="evidence" value="ECO:0007669"/>
    <property type="project" value="UniProtKB-KW"/>
</dbReference>
<evidence type="ECO:0000313" key="11">
    <source>
        <dbReference type="EMBL" id="CAH0715395.1"/>
    </source>
</evidence>
<dbReference type="Pfam" id="PF12328">
    <property type="entry name" value="Rpp20"/>
    <property type="match status" value="1"/>
</dbReference>
<evidence type="ECO:0000256" key="9">
    <source>
        <dbReference type="ARBA" id="ARBA00064615"/>
    </source>
</evidence>
<protein>
    <recommendedName>
        <fullName evidence="10">Ribonuclease P protein subunit p20</fullName>
    </recommendedName>
</protein>
<evidence type="ECO:0000256" key="2">
    <source>
        <dbReference type="ARBA" id="ARBA00004604"/>
    </source>
</evidence>
<dbReference type="GO" id="GO:0003676">
    <property type="term" value="F:nucleic acid binding"/>
    <property type="evidence" value="ECO:0007669"/>
    <property type="project" value="InterPro"/>
</dbReference>
<dbReference type="EMBL" id="OV170230">
    <property type="protein sequence ID" value="CAH0715395.1"/>
    <property type="molecule type" value="Genomic_DNA"/>
</dbReference>
<evidence type="ECO:0000256" key="4">
    <source>
        <dbReference type="ARBA" id="ARBA00022490"/>
    </source>
</evidence>
<dbReference type="GO" id="GO:0001682">
    <property type="term" value="P:tRNA 5'-leader removal"/>
    <property type="evidence" value="ECO:0007669"/>
    <property type="project" value="InterPro"/>
</dbReference>
<dbReference type="FunFam" id="3.30.110.20:FF:000002">
    <property type="entry name" value="Ribonuclease P protein subunit p20"/>
    <property type="match status" value="1"/>
</dbReference>
<accession>A0A8J9Y6R3</accession>
<evidence type="ECO:0000256" key="1">
    <source>
        <dbReference type="ARBA" id="ARBA00004463"/>
    </source>
</evidence>
<evidence type="ECO:0000256" key="7">
    <source>
        <dbReference type="ARBA" id="ARBA00023242"/>
    </source>
</evidence>
<organism evidence="11 12">
    <name type="scientific">Brenthis ino</name>
    <name type="common">lesser marbled fritillary</name>
    <dbReference type="NCBI Taxonomy" id="405034"/>
    <lineage>
        <taxon>Eukaryota</taxon>
        <taxon>Metazoa</taxon>
        <taxon>Ecdysozoa</taxon>
        <taxon>Arthropoda</taxon>
        <taxon>Hexapoda</taxon>
        <taxon>Insecta</taxon>
        <taxon>Pterygota</taxon>
        <taxon>Neoptera</taxon>
        <taxon>Endopterygota</taxon>
        <taxon>Lepidoptera</taxon>
        <taxon>Glossata</taxon>
        <taxon>Ditrysia</taxon>
        <taxon>Papilionoidea</taxon>
        <taxon>Nymphalidae</taxon>
        <taxon>Heliconiinae</taxon>
        <taxon>Argynnini</taxon>
        <taxon>Brenthis</taxon>
    </lineage>
</organism>
<comment type="similarity">
    <text evidence="3">Belongs to the histone-like Alba family.</text>
</comment>